<dbReference type="AlphaFoldDB" id="A0A833GXB8"/>
<name>A0A833GXB8_9LEPT</name>
<accession>A0A833GXB8</accession>
<evidence type="ECO:0000313" key="1">
    <source>
        <dbReference type="EMBL" id="KAB2928938.1"/>
    </source>
</evidence>
<proteinExistence type="predicted"/>
<dbReference type="EMBL" id="WBUI01000041">
    <property type="protein sequence ID" value="KAB2928938.1"/>
    <property type="molecule type" value="Genomic_DNA"/>
</dbReference>
<dbReference type="Proteomes" id="UP000460298">
    <property type="component" value="Unassembled WGS sequence"/>
</dbReference>
<protein>
    <recommendedName>
        <fullName evidence="3">Gluconate 2-dehydrogenase subunit 3 family protein</fullName>
    </recommendedName>
</protein>
<reference evidence="1 2" key="1">
    <citation type="submission" date="2019-10" db="EMBL/GenBank/DDBJ databases">
        <title>Extracellular Electron Transfer in a Candidatus Methanoperedens spp. Enrichment Culture.</title>
        <authorList>
            <person name="Berger S."/>
            <person name="Rangel Shaw D."/>
            <person name="Berben T."/>
            <person name="In 'T Zandt M."/>
            <person name="Frank J."/>
            <person name="Reimann J."/>
            <person name="Jetten M.S.M."/>
            <person name="Welte C.U."/>
        </authorList>
    </citation>
    <scope>NUCLEOTIDE SEQUENCE [LARGE SCALE GENOMIC DNA]</scope>
    <source>
        <strain evidence="1">SB12</strain>
    </source>
</reference>
<gene>
    <name evidence="1" type="ORF">F9K24_21340</name>
</gene>
<organism evidence="1 2">
    <name type="scientific">Leptonema illini</name>
    <dbReference type="NCBI Taxonomy" id="183"/>
    <lineage>
        <taxon>Bacteria</taxon>
        <taxon>Pseudomonadati</taxon>
        <taxon>Spirochaetota</taxon>
        <taxon>Spirochaetia</taxon>
        <taxon>Leptospirales</taxon>
        <taxon>Leptospiraceae</taxon>
        <taxon>Leptonema</taxon>
    </lineage>
</organism>
<evidence type="ECO:0000313" key="2">
    <source>
        <dbReference type="Proteomes" id="UP000460298"/>
    </source>
</evidence>
<comment type="caution">
    <text evidence="1">The sequence shown here is derived from an EMBL/GenBank/DDBJ whole genome shotgun (WGS) entry which is preliminary data.</text>
</comment>
<evidence type="ECO:0008006" key="3">
    <source>
        <dbReference type="Google" id="ProtNLM"/>
    </source>
</evidence>
<sequence length="180" mass="20678">MKKITRKQFLGSLILGGTSLVIWKSLPLGDIKGYYLTLSRWNLDTLKKMADAVLPRGDGFPSAEQAQLYRRLDEELYFCTGSISSEMRDALLLAEWYPFFCGYFSRFSRLSTEDAARVIDTGMKSENDLVRVVFSNLRMVIFMIYYGHESTYAKIGYDGPFGGFGEILSEQRKYYAEQTR</sequence>